<dbReference type="InterPro" id="IPR000210">
    <property type="entry name" value="BTB/POZ_dom"/>
</dbReference>
<sequence length="438" mass="48761">MADRDVTALRAEIEAARQVRTSEQAQARVQERDAELTQAEVTQAEERQRLRGEALQRANAVIRASRARGNVPARLREDVDADRAERPSRPAHPRQTQFVPDYRGGCTLHCGRQLARGEYIWSIRGMSWLKDALWAESRTFASSDFFSVGYGKFAVVYSPEAGALPGGQCGSLAIHHRPDTARQISLQYSIYIKAHDGSWVQWGPTSRNRYDPQSGWPEVVFGPDVHWEGFRPESPPTLGIFGLSHEELISPESEFVVGDELTMKCVLDVRSGQPPVTIPRYPTGELQGTSMSSDMQAFLESGNFSDVQFVVQDEVINAHSQVLCARSEVFRLQLTAGMQESVTKTIKIDDCAANTFRLLLKFLYTDSLTAPEDLAAEVAPNDEDAATERWVVSQYQGLLAVAHKYQVTRLQRLCEAYLIAQFSPKSVCGIAAQALLLQ</sequence>
<feature type="region of interest" description="Disordered" evidence="1">
    <location>
        <begin position="75"/>
        <end position="98"/>
    </location>
</feature>
<feature type="domain" description="BTB" evidence="2">
    <location>
        <begin position="305"/>
        <end position="372"/>
    </location>
</feature>
<feature type="compositionally biased region" description="Basic and acidic residues" evidence="1">
    <location>
        <begin position="75"/>
        <end position="88"/>
    </location>
</feature>
<comment type="caution">
    <text evidence="3">The sequence shown here is derived from an EMBL/GenBank/DDBJ whole genome shotgun (WGS) entry which is preliminary data.</text>
</comment>
<evidence type="ECO:0000313" key="3">
    <source>
        <dbReference type="EMBL" id="CAE7171611.1"/>
    </source>
</evidence>
<dbReference type="Pfam" id="PF00651">
    <property type="entry name" value="BTB"/>
    <property type="match status" value="1"/>
</dbReference>
<dbReference type="AlphaFoldDB" id="A0A812IVK2"/>
<organism evidence="3 4">
    <name type="scientific">Symbiodinium pilosum</name>
    <name type="common">Dinoflagellate</name>
    <dbReference type="NCBI Taxonomy" id="2952"/>
    <lineage>
        <taxon>Eukaryota</taxon>
        <taxon>Sar</taxon>
        <taxon>Alveolata</taxon>
        <taxon>Dinophyceae</taxon>
        <taxon>Suessiales</taxon>
        <taxon>Symbiodiniaceae</taxon>
        <taxon>Symbiodinium</taxon>
    </lineage>
</organism>
<evidence type="ECO:0000256" key="1">
    <source>
        <dbReference type="SAM" id="MobiDB-lite"/>
    </source>
</evidence>
<dbReference type="SUPFAM" id="SSF54695">
    <property type="entry name" value="POZ domain"/>
    <property type="match status" value="1"/>
</dbReference>
<dbReference type="PROSITE" id="PS50097">
    <property type="entry name" value="BTB"/>
    <property type="match status" value="1"/>
</dbReference>
<keyword evidence="4" id="KW-1185">Reference proteome</keyword>
<name>A0A812IVK2_SYMPI</name>
<feature type="non-terminal residue" evidence="3">
    <location>
        <position position="1"/>
    </location>
</feature>
<proteinExistence type="predicted"/>
<accession>A0A812IVK2</accession>
<dbReference type="EMBL" id="CAJNIZ010000653">
    <property type="protein sequence ID" value="CAE7171611.1"/>
    <property type="molecule type" value="Genomic_DNA"/>
</dbReference>
<dbReference type="OrthoDB" id="422209at2759"/>
<protein>
    <submittedName>
        <fullName evidence="3">BPM1 protein</fullName>
    </submittedName>
</protein>
<evidence type="ECO:0000259" key="2">
    <source>
        <dbReference type="PROSITE" id="PS50097"/>
    </source>
</evidence>
<gene>
    <name evidence="3" type="primary">BPM1</name>
    <name evidence="3" type="ORF">SPIL2461_LOCUS742</name>
</gene>
<reference evidence="3" key="1">
    <citation type="submission" date="2021-02" db="EMBL/GenBank/DDBJ databases">
        <authorList>
            <person name="Dougan E. K."/>
            <person name="Rhodes N."/>
            <person name="Thang M."/>
            <person name="Chan C."/>
        </authorList>
    </citation>
    <scope>NUCLEOTIDE SEQUENCE</scope>
</reference>
<dbReference type="Gene3D" id="3.30.710.10">
    <property type="entry name" value="Potassium Channel Kv1.1, Chain A"/>
    <property type="match status" value="1"/>
</dbReference>
<dbReference type="InterPro" id="IPR011333">
    <property type="entry name" value="SKP1/BTB/POZ_sf"/>
</dbReference>
<dbReference type="Proteomes" id="UP000649617">
    <property type="component" value="Unassembled WGS sequence"/>
</dbReference>
<dbReference type="SUPFAM" id="SSF49599">
    <property type="entry name" value="TRAF domain-like"/>
    <property type="match status" value="1"/>
</dbReference>
<dbReference type="PANTHER" id="PTHR24413">
    <property type="entry name" value="SPECKLE-TYPE POZ PROTEIN"/>
    <property type="match status" value="1"/>
</dbReference>
<feature type="region of interest" description="Disordered" evidence="1">
    <location>
        <begin position="22"/>
        <end position="47"/>
    </location>
</feature>
<evidence type="ECO:0000313" key="4">
    <source>
        <dbReference type="Proteomes" id="UP000649617"/>
    </source>
</evidence>
<dbReference type="SMART" id="SM00225">
    <property type="entry name" value="BTB"/>
    <property type="match status" value="1"/>
</dbReference>